<protein>
    <submittedName>
        <fullName evidence="2">DUF2568 domain-containing protein</fullName>
    </submittedName>
</protein>
<proteinExistence type="predicted"/>
<keyword evidence="1" id="KW-0812">Transmembrane</keyword>
<dbReference type="EMBL" id="CP035493">
    <property type="protein sequence ID" value="QAY70834.1"/>
    <property type="molecule type" value="Genomic_DNA"/>
</dbReference>
<dbReference type="OrthoDB" id="5149547at2"/>
<keyword evidence="3" id="KW-1185">Reference proteome</keyword>
<dbReference type="Pfam" id="PF10823">
    <property type="entry name" value="DUF2568"/>
    <property type="match status" value="1"/>
</dbReference>
<sequence>MVSAHHGARPYRYFYAGQGRGTVASMTATGQPDPDLGPVQEGPAAIVRGVALLARFLLELALYVTVAYVVYTVSGRGSLRGIAAGAAVVAVGAVWSVWLSRRATHRPAEPVRLLLEVLLFAGCGAALWGLGHPVLGAALVAAWVADRVVLASVRPVT</sequence>
<evidence type="ECO:0000313" key="3">
    <source>
        <dbReference type="Proteomes" id="UP000292118"/>
    </source>
</evidence>
<dbReference type="AlphaFoldDB" id="A0A4P6F5E1"/>
<reference evidence="2 3" key="1">
    <citation type="submission" date="2019-01" db="EMBL/GenBank/DDBJ databases">
        <title>Genome sequencing of strain FW10M-9.</title>
        <authorList>
            <person name="Heo J."/>
            <person name="Kim S.-J."/>
            <person name="Kim J.-S."/>
            <person name="Hong S.-B."/>
            <person name="Kwon S.-W."/>
        </authorList>
    </citation>
    <scope>NUCLEOTIDE SEQUENCE [LARGE SCALE GENOMIC DNA]</scope>
    <source>
        <strain evidence="2 3">FW10M-9</strain>
    </source>
</reference>
<dbReference type="InterPro" id="IPR021214">
    <property type="entry name" value="DUF2568"/>
</dbReference>
<evidence type="ECO:0000256" key="1">
    <source>
        <dbReference type="SAM" id="Phobius"/>
    </source>
</evidence>
<keyword evidence="1" id="KW-0472">Membrane</keyword>
<dbReference type="Proteomes" id="UP000292118">
    <property type="component" value="Chromosome"/>
</dbReference>
<organism evidence="2 3">
    <name type="scientific">Xylanimonas protaetiae</name>
    <dbReference type="NCBI Taxonomy" id="2509457"/>
    <lineage>
        <taxon>Bacteria</taxon>
        <taxon>Bacillati</taxon>
        <taxon>Actinomycetota</taxon>
        <taxon>Actinomycetes</taxon>
        <taxon>Micrococcales</taxon>
        <taxon>Promicromonosporaceae</taxon>
        <taxon>Xylanimonas</taxon>
    </lineage>
</organism>
<feature type="transmembrane region" description="Helical" evidence="1">
    <location>
        <begin position="77"/>
        <end position="99"/>
    </location>
</feature>
<accession>A0A4P6F5E1</accession>
<name>A0A4P6F5E1_9MICO</name>
<evidence type="ECO:0000313" key="2">
    <source>
        <dbReference type="EMBL" id="QAY70834.1"/>
    </source>
</evidence>
<feature type="transmembrane region" description="Helical" evidence="1">
    <location>
        <begin position="111"/>
        <end position="128"/>
    </location>
</feature>
<dbReference type="KEGG" id="xya:ET471_13045"/>
<feature type="transmembrane region" description="Helical" evidence="1">
    <location>
        <begin position="52"/>
        <end position="71"/>
    </location>
</feature>
<keyword evidence="1" id="KW-1133">Transmembrane helix</keyword>
<gene>
    <name evidence="2" type="ORF">ET471_13045</name>
</gene>